<proteinExistence type="predicted"/>
<comment type="caution">
    <text evidence="1">The sequence shown here is derived from an EMBL/GenBank/DDBJ whole genome shotgun (WGS) entry which is preliminary data.</text>
</comment>
<reference evidence="1" key="1">
    <citation type="submission" date="2021-01" db="EMBL/GenBank/DDBJ databases">
        <title>Ramlibacter sp. strain AW1 16S ribosomal RNA gene Genome sequencing and assembly.</title>
        <authorList>
            <person name="Kang M."/>
        </authorList>
    </citation>
    <scope>NUCLEOTIDE SEQUENCE</scope>
    <source>
        <strain evidence="1">AW1</strain>
    </source>
</reference>
<name>A0A937D3D9_9BURK</name>
<gene>
    <name evidence="1" type="ORF">JI739_09720</name>
</gene>
<organism evidence="1 2">
    <name type="scientific">Ramlibacter aurantiacus</name>
    <dbReference type="NCBI Taxonomy" id="2801330"/>
    <lineage>
        <taxon>Bacteria</taxon>
        <taxon>Pseudomonadati</taxon>
        <taxon>Pseudomonadota</taxon>
        <taxon>Betaproteobacteria</taxon>
        <taxon>Burkholderiales</taxon>
        <taxon>Comamonadaceae</taxon>
        <taxon>Ramlibacter</taxon>
    </lineage>
</organism>
<evidence type="ECO:0000313" key="1">
    <source>
        <dbReference type="EMBL" id="MBL0420620.1"/>
    </source>
</evidence>
<evidence type="ECO:0000313" key="2">
    <source>
        <dbReference type="Proteomes" id="UP000613011"/>
    </source>
</evidence>
<dbReference type="AlphaFoldDB" id="A0A937D3D9"/>
<keyword evidence="2" id="KW-1185">Reference proteome</keyword>
<sequence length="104" mass="11362">MRTLVSAYPESVYTSVAKLARSVIDAPAGPEGVPCVYAEIEHVDGRAALVARTCDESQTTLLLLPETDPQRLQAALDYLTERLTAIGLTVVKDERELEPQDLVH</sequence>
<dbReference type="Proteomes" id="UP000613011">
    <property type="component" value="Unassembled WGS sequence"/>
</dbReference>
<protein>
    <recommendedName>
        <fullName evidence="3">DUF2218 domain-containing protein</fullName>
    </recommendedName>
</protein>
<accession>A0A937D3D9</accession>
<dbReference type="RefSeq" id="WP_201683684.1">
    <property type="nucleotide sequence ID" value="NZ_JAEQNA010000002.1"/>
</dbReference>
<evidence type="ECO:0008006" key="3">
    <source>
        <dbReference type="Google" id="ProtNLM"/>
    </source>
</evidence>
<dbReference type="EMBL" id="JAEQNA010000002">
    <property type="protein sequence ID" value="MBL0420620.1"/>
    <property type="molecule type" value="Genomic_DNA"/>
</dbReference>